<keyword evidence="2" id="KW-0560">Oxidoreductase</keyword>
<dbReference type="InterPro" id="IPR002347">
    <property type="entry name" value="SDR_fam"/>
</dbReference>
<proteinExistence type="inferred from homology"/>
<evidence type="ECO:0000256" key="2">
    <source>
        <dbReference type="ARBA" id="ARBA00023002"/>
    </source>
</evidence>
<comment type="caution">
    <text evidence="3">The sequence shown here is derived from an EMBL/GenBank/DDBJ whole genome shotgun (WGS) entry which is preliminary data.</text>
</comment>
<name>A0AAN9YUJ5_9PEZI</name>
<protein>
    <recommendedName>
        <fullName evidence="5">Protochlorophyllide reductase</fullName>
    </recommendedName>
</protein>
<dbReference type="Proteomes" id="UP001320420">
    <property type="component" value="Unassembled WGS sequence"/>
</dbReference>
<dbReference type="Gene3D" id="3.40.50.720">
    <property type="entry name" value="NAD(P)-binding Rossmann-like Domain"/>
    <property type="match status" value="1"/>
</dbReference>
<comment type="similarity">
    <text evidence="1">Belongs to the short-chain dehydrogenases/reductases (SDR) family.</text>
</comment>
<accession>A0AAN9YUJ5</accession>
<dbReference type="PRINTS" id="PR00081">
    <property type="entry name" value="GDHRDH"/>
</dbReference>
<dbReference type="GO" id="GO:0016491">
    <property type="term" value="F:oxidoreductase activity"/>
    <property type="evidence" value="ECO:0007669"/>
    <property type="project" value="UniProtKB-KW"/>
</dbReference>
<evidence type="ECO:0008006" key="5">
    <source>
        <dbReference type="Google" id="ProtNLM"/>
    </source>
</evidence>
<gene>
    <name evidence="3" type="ORF">SLS62_000536</name>
</gene>
<dbReference type="PANTHER" id="PTHR24320:SF154">
    <property type="entry name" value="OXIDOREDUCTASE, SHORT-CHAIN DEHYDROGENASE_REDUCTASE FAMILY (AFU_ORTHOLOGUE AFUA_2G04560)"/>
    <property type="match status" value="1"/>
</dbReference>
<evidence type="ECO:0000313" key="3">
    <source>
        <dbReference type="EMBL" id="KAK7757521.1"/>
    </source>
</evidence>
<dbReference type="PANTHER" id="PTHR24320">
    <property type="entry name" value="RETINOL DEHYDROGENASE"/>
    <property type="match status" value="1"/>
</dbReference>
<dbReference type="EMBL" id="JAKJXP020000002">
    <property type="protein sequence ID" value="KAK7757521.1"/>
    <property type="molecule type" value="Genomic_DNA"/>
</dbReference>
<keyword evidence="4" id="KW-1185">Reference proteome</keyword>
<dbReference type="AlphaFoldDB" id="A0AAN9YUJ5"/>
<reference evidence="3 4" key="1">
    <citation type="submission" date="2024-02" db="EMBL/GenBank/DDBJ databases">
        <title>De novo assembly and annotation of 12 fungi associated with fruit tree decline syndrome in Ontario, Canada.</title>
        <authorList>
            <person name="Sulman M."/>
            <person name="Ellouze W."/>
            <person name="Ilyukhin E."/>
        </authorList>
    </citation>
    <scope>NUCLEOTIDE SEQUENCE [LARGE SCALE GENOMIC DNA]</scope>
    <source>
        <strain evidence="3 4">M11/M66-122</strain>
    </source>
</reference>
<dbReference type="Pfam" id="PF00106">
    <property type="entry name" value="adh_short"/>
    <property type="match status" value="1"/>
</dbReference>
<sequence>MPPHMSGHVDFSPDTDIPSLRNKVILVTGGTAGLGKASIEALAKHEPAHIYFTGRNATAAQSLISSITQSNPSVALTFLEMDMGSLSTVKAALKRFAHDRLDILMCNAGIMASPAGLSKDGFEIQFAINHLGNAMVIQQLLPILKKTAEEPGSDIWVAAAAKRDELVNGAFYMPVGVESNSMLDKTAKDDELARKLWEWTDEVLAKF</sequence>
<evidence type="ECO:0000256" key="1">
    <source>
        <dbReference type="ARBA" id="ARBA00006484"/>
    </source>
</evidence>
<dbReference type="InterPro" id="IPR036291">
    <property type="entry name" value="NAD(P)-bd_dom_sf"/>
</dbReference>
<dbReference type="SUPFAM" id="SSF51735">
    <property type="entry name" value="NAD(P)-binding Rossmann-fold domains"/>
    <property type="match status" value="1"/>
</dbReference>
<organism evidence="3 4">
    <name type="scientific">Diatrype stigma</name>
    <dbReference type="NCBI Taxonomy" id="117547"/>
    <lineage>
        <taxon>Eukaryota</taxon>
        <taxon>Fungi</taxon>
        <taxon>Dikarya</taxon>
        <taxon>Ascomycota</taxon>
        <taxon>Pezizomycotina</taxon>
        <taxon>Sordariomycetes</taxon>
        <taxon>Xylariomycetidae</taxon>
        <taxon>Xylariales</taxon>
        <taxon>Diatrypaceae</taxon>
        <taxon>Diatrype</taxon>
    </lineage>
</organism>
<evidence type="ECO:0000313" key="4">
    <source>
        <dbReference type="Proteomes" id="UP001320420"/>
    </source>
</evidence>